<gene>
    <name evidence="3" type="ORF">P186_1837</name>
</gene>
<keyword evidence="1" id="KW-0378">Hydrolase</keyword>
<evidence type="ECO:0000313" key="3">
    <source>
        <dbReference type="EMBL" id="AET33242.1"/>
    </source>
</evidence>
<dbReference type="AlphaFoldDB" id="G7VHF1"/>
<dbReference type="KEGG" id="pyr:P186_1837"/>
<dbReference type="Pfam" id="PF13650">
    <property type="entry name" value="Asp_protease_2"/>
    <property type="match status" value="1"/>
</dbReference>
<evidence type="ECO:0000259" key="2">
    <source>
        <dbReference type="PROSITE" id="PS50175"/>
    </source>
</evidence>
<dbReference type="PROSITE" id="PS50175">
    <property type="entry name" value="ASP_PROT_RETROV"/>
    <property type="match status" value="1"/>
</dbReference>
<evidence type="ECO:0000313" key="4">
    <source>
        <dbReference type="Proteomes" id="UP000005867"/>
    </source>
</evidence>
<dbReference type="EMBL" id="CP003098">
    <property type="protein sequence ID" value="AET33242.1"/>
    <property type="molecule type" value="Genomic_DNA"/>
</dbReference>
<evidence type="ECO:0000256" key="1">
    <source>
        <dbReference type="ARBA" id="ARBA00022801"/>
    </source>
</evidence>
<name>G7VHF1_9CREN</name>
<dbReference type="InterPro" id="IPR001969">
    <property type="entry name" value="Aspartic_peptidase_AS"/>
</dbReference>
<keyword evidence="4" id="KW-1185">Reference proteome</keyword>
<feature type="domain" description="Peptidase A2" evidence="2">
    <location>
        <begin position="38"/>
        <end position="53"/>
    </location>
</feature>
<sequence>MRLGHGGEFTFKPVKWYVGHVWVEVIVGNLEGTARRSVKALVDTGATLTVLPRWLAEELGIKPHAVSRVETGAGVITMERGRAYVEIAGRGEVVPVLISDVIDKVLVGMTTLEVLELEVDPITGQLKERALMLYTAGVR</sequence>
<organism evidence="3 4">
    <name type="scientific">Pyrobaculum ferrireducens</name>
    <dbReference type="NCBI Taxonomy" id="1104324"/>
    <lineage>
        <taxon>Archaea</taxon>
        <taxon>Thermoproteota</taxon>
        <taxon>Thermoprotei</taxon>
        <taxon>Thermoproteales</taxon>
        <taxon>Thermoproteaceae</taxon>
        <taxon>Pyrobaculum</taxon>
    </lineage>
</organism>
<dbReference type="BioCyc" id="PSP1104324:GJSN-1798-MONOMER"/>
<accession>G7VHF1</accession>
<dbReference type="Gene3D" id="2.40.70.10">
    <property type="entry name" value="Acid Proteases"/>
    <property type="match status" value="1"/>
</dbReference>
<reference evidence="3 4" key="1">
    <citation type="journal article" date="2012" name="J. Bacteriol.">
        <title>Complete genome sequence of strain 1860, a crenarchaeon of the genus pyrobaculum able to grow with various electron acceptors.</title>
        <authorList>
            <person name="Mardanov A.V."/>
            <person name="Gumerov V.M."/>
            <person name="Slobodkina G.B."/>
            <person name="Beletsky A.V."/>
            <person name="Bonch-Osmolovskaya E.A."/>
            <person name="Ravin N.V."/>
            <person name="Skryabin K.G."/>
        </authorList>
    </citation>
    <scope>NUCLEOTIDE SEQUENCE [LARGE SCALE GENOMIC DNA]</scope>
    <source>
        <strain evidence="3 4">1860</strain>
    </source>
</reference>
<dbReference type="GO" id="GO:0006508">
    <property type="term" value="P:proteolysis"/>
    <property type="evidence" value="ECO:0007669"/>
    <property type="project" value="InterPro"/>
</dbReference>
<dbReference type="GO" id="GO:0004190">
    <property type="term" value="F:aspartic-type endopeptidase activity"/>
    <property type="evidence" value="ECO:0007669"/>
    <property type="project" value="InterPro"/>
</dbReference>
<protein>
    <recommendedName>
        <fullName evidence="2">Peptidase A2 domain-containing protein</fullName>
    </recommendedName>
</protein>
<dbReference type="Proteomes" id="UP000005867">
    <property type="component" value="Chromosome"/>
</dbReference>
<dbReference type="InterPro" id="IPR021109">
    <property type="entry name" value="Peptidase_aspartic_dom_sf"/>
</dbReference>
<dbReference type="InterPro" id="IPR001995">
    <property type="entry name" value="Peptidase_A2_cat"/>
</dbReference>
<dbReference type="eggNOG" id="arCOG03741">
    <property type="taxonomic scope" value="Archaea"/>
</dbReference>
<dbReference type="STRING" id="1104324.P186_1837"/>
<dbReference type="SUPFAM" id="SSF50630">
    <property type="entry name" value="Acid proteases"/>
    <property type="match status" value="1"/>
</dbReference>
<dbReference type="OrthoDB" id="24733at2157"/>
<dbReference type="HOGENOM" id="CLU_145188_1_0_2"/>
<proteinExistence type="predicted"/>
<dbReference type="PROSITE" id="PS00141">
    <property type="entry name" value="ASP_PROTEASE"/>
    <property type="match status" value="1"/>
</dbReference>